<dbReference type="RefSeq" id="WP_192525542.1">
    <property type="nucleotide sequence ID" value="NZ_JACZOI010000671.1"/>
</dbReference>
<reference evidence="2" key="1">
    <citation type="submission" date="2020-09" db="EMBL/GenBank/DDBJ databases">
        <title>Emerging polyconal dissemination of OXA-244-producing E. coli in France.</title>
        <authorList>
            <person name="Emeraud C."/>
            <person name="Girlich D."/>
            <person name="Bonnin R.A."/>
            <person name="Jousset A.B."/>
            <person name="Naas T."/>
            <person name="Dortet L."/>
        </authorList>
    </citation>
    <scope>NUCLEOTIDE SEQUENCE</scope>
    <source>
        <strain evidence="2">225E3</strain>
    </source>
</reference>
<dbReference type="CDD" id="cd06257">
    <property type="entry name" value="DnaJ"/>
    <property type="match status" value="1"/>
</dbReference>
<keyword evidence="1" id="KW-0143">Chaperone</keyword>
<proteinExistence type="predicted"/>
<evidence type="ECO:0000313" key="2">
    <source>
        <dbReference type="EMBL" id="MBE0981253.1"/>
    </source>
</evidence>
<evidence type="ECO:0000256" key="1">
    <source>
        <dbReference type="ARBA" id="ARBA00023186"/>
    </source>
</evidence>
<dbReference type="InterPro" id="IPR001623">
    <property type="entry name" value="DnaJ_domain"/>
</dbReference>
<name>A0AAP1RBP3_ECOLX</name>
<organism evidence="2 3">
    <name type="scientific">Escherichia coli</name>
    <dbReference type="NCBI Taxonomy" id="562"/>
    <lineage>
        <taxon>Bacteria</taxon>
        <taxon>Pseudomonadati</taxon>
        <taxon>Pseudomonadota</taxon>
        <taxon>Gammaproteobacteria</taxon>
        <taxon>Enterobacterales</taxon>
        <taxon>Enterobacteriaceae</taxon>
        <taxon>Escherichia</taxon>
    </lineage>
</organism>
<feature type="non-terminal residue" evidence="2">
    <location>
        <position position="258"/>
    </location>
</feature>
<sequence>MNCWEILGLQSGAEERDIKRRYAQLVKNCRPEDDPAAWQQLHDAYEQALRYDDEDQWQEEEEEQPINMSRGIVYPRPVMTFRAPNTFSGHLLPDVAVKSEGEFTWRAVLDMLCEENEATPEHAPMQLAKALSFLEKKDLSSRMCFEETLLLHLHRVFRPLLTLAAAQTFRWHLVAGSRQPVIQTEINESCLLYYRIEKQITPFFASNFSPLEEMENGKEMATIYQSLKDNEESLKWFDIAVLNKVAEFELSDNYMALL</sequence>
<dbReference type="InterPro" id="IPR036869">
    <property type="entry name" value="J_dom_sf"/>
</dbReference>
<protein>
    <submittedName>
        <fullName evidence="2">J domain-containing protein</fullName>
    </submittedName>
</protein>
<dbReference type="Gene3D" id="1.10.287.110">
    <property type="entry name" value="DnaJ domain"/>
    <property type="match status" value="1"/>
</dbReference>
<evidence type="ECO:0000313" key="3">
    <source>
        <dbReference type="Proteomes" id="UP000640866"/>
    </source>
</evidence>
<gene>
    <name evidence="2" type="ORF">IH772_29575</name>
</gene>
<dbReference type="AlphaFoldDB" id="A0AAP1RBP3"/>
<accession>A0AAP1RBP3</accession>
<comment type="caution">
    <text evidence="2">The sequence shown here is derived from an EMBL/GenBank/DDBJ whole genome shotgun (WGS) entry which is preliminary data.</text>
</comment>
<dbReference type="EMBL" id="JACZOI010000671">
    <property type="protein sequence ID" value="MBE0981253.1"/>
    <property type="molecule type" value="Genomic_DNA"/>
</dbReference>
<dbReference type="SUPFAM" id="SSF46565">
    <property type="entry name" value="Chaperone J-domain"/>
    <property type="match status" value="1"/>
</dbReference>
<dbReference type="Proteomes" id="UP000640866">
    <property type="component" value="Unassembled WGS sequence"/>
</dbReference>